<dbReference type="GO" id="GO:0047756">
    <property type="term" value="F:chondroitin 4-sulfotransferase activity"/>
    <property type="evidence" value="ECO:0007669"/>
    <property type="project" value="InterPro"/>
</dbReference>
<keyword evidence="1" id="KW-0732">Signal</keyword>
<dbReference type="PANTHER" id="PTHR22900:SF5">
    <property type="entry name" value="PROTEIN CBG14245"/>
    <property type="match status" value="1"/>
</dbReference>
<evidence type="ECO:0008006" key="4">
    <source>
        <dbReference type="Google" id="ProtNLM"/>
    </source>
</evidence>
<keyword evidence="3" id="KW-1185">Reference proteome</keyword>
<feature type="non-terminal residue" evidence="2">
    <location>
        <position position="306"/>
    </location>
</feature>
<dbReference type="SUPFAM" id="SSF52540">
    <property type="entry name" value="P-loop containing nucleoside triphosphate hydrolases"/>
    <property type="match status" value="1"/>
</dbReference>
<comment type="caution">
    <text evidence="2">The sequence shown here is derived from an EMBL/GenBank/DDBJ whole genome shotgun (WGS) entry which is preliminary data.</text>
</comment>
<feature type="chain" id="PRO_5041219387" description="Sulfotransferase" evidence="1">
    <location>
        <begin position="19"/>
        <end position="306"/>
    </location>
</feature>
<gene>
    <name evidence="2" type="ORF">MSPICULIGERA_LOCUS13902</name>
</gene>
<dbReference type="EMBL" id="CATQJA010002640">
    <property type="protein sequence ID" value="CAJ0575593.1"/>
    <property type="molecule type" value="Genomic_DNA"/>
</dbReference>
<protein>
    <recommendedName>
        <fullName evidence="4">Sulfotransferase</fullName>
    </recommendedName>
</protein>
<dbReference type="Pfam" id="PF03567">
    <property type="entry name" value="Sulfotransfer_2"/>
    <property type="match status" value="1"/>
</dbReference>
<dbReference type="Gene3D" id="3.40.50.300">
    <property type="entry name" value="P-loop containing nucleotide triphosphate hydrolases"/>
    <property type="match status" value="1"/>
</dbReference>
<dbReference type="AlphaFoldDB" id="A0AA36CUI1"/>
<reference evidence="2" key="1">
    <citation type="submission" date="2023-06" db="EMBL/GenBank/DDBJ databases">
        <authorList>
            <person name="Delattre M."/>
        </authorList>
    </citation>
    <scope>NUCLEOTIDE SEQUENCE</scope>
    <source>
        <strain evidence="2">AF72</strain>
    </source>
</reference>
<dbReference type="GO" id="GO:0016020">
    <property type="term" value="C:membrane"/>
    <property type="evidence" value="ECO:0007669"/>
    <property type="project" value="InterPro"/>
</dbReference>
<dbReference type="GO" id="GO:1902884">
    <property type="term" value="P:positive regulation of response to oxidative stress"/>
    <property type="evidence" value="ECO:0007669"/>
    <property type="project" value="InterPro"/>
</dbReference>
<feature type="signal peptide" evidence="1">
    <location>
        <begin position="1"/>
        <end position="18"/>
    </location>
</feature>
<dbReference type="Proteomes" id="UP001177023">
    <property type="component" value="Unassembled WGS sequence"/>
</dbReference>
<dbReference type="GO" id="GO:0050650">
    <property type="term" value="P:chondroitin sulfate proteoglycan biosynthetic process"/>
    <property type="evidence" value="ECO:0007669"/>
    <property type="project" value="InterPro"/>
</dbReference>
<accession>A0AA36CUI1</accession>
<name>A0AA36CUI1_9BILA</name>
<evidence type="ECO:0000256" key="1">
    <source>
        <dbReference type="SAM" id="SignalP"/>
    </source>
</evidence>
<proteinExistence type="predicted"/>
<dbReference type="InterPro" id="IPR007669">
    <property type="entry name" value="Chst-1-like"/>
</dbReference>
<organism evidence="2 3">
    <name type="scientific">Mesorhabditis spiculigera</name>
    <dbReference type="NCBI Taxonomy" id="96644"/>
    <lineage>
        <taxon>Eukaryota</taxon>
        <taxon>Metazoa</taxon>
        <taxon>Ecdysozoa</taxon>
        <taxon>Nematoda</taxon>
        <taxon>Chromadorea</taxon>
        <taxon>Rhabditida</taxon>
        <taxon>Rhabditina</taxon>
        <taxon>Rhabditomorpha</taxon>
        <taxon>Rhabditoidea</taxon>
        <taxon>Rhabditidae</taxon>
        <taxon>Mesorhabditinae</taxon>
        <taxon>Mesorhabditis</taxon>
    </lineage>
</organism>
<sequence length="306" mass="35016">MYALILYCLLVLGQLAEAEVRPNHYELVTDGNPQQVFWEVGTPNGTEELWPVPIRKLPSCSRLFVGKLIYASTPKSNSRQMKKILCEILLRKKGKKITKQVEDALTSGRHWCLDTASPARRGLLRGWDNPQNTKIFVWRDPVDRFVSMYGHVCDNRQKRCGAAGESIHVAAKAFYEYLQFGRAPEGAKTPEFFVHHISPTSWSCGIGATPTKIHPVVYNKDPETLIKRLRKPLGKTEAPRQWVEAALNRLRTTTTNKLRLEPDGPMKYDNWISEVKSNRTTMAYVLATYYHDYRLWKMPIPSIDGI</sequence>
<dbReference type="PANTHER" id="PTHR22900">
    <property type="entry name" value="PROTEIN CBG14245-RELATED"/>
    <property type="match status" value="1"/>
</dbReference>
<dbReference type="InterPro" id="IPR005331">
    <property type="entry name" value="Sulfotransferase"/>
</dbReference>
<evidence type="ECO:0000313" key="3">
    <source>
        <dbReference type="Proteomes" id="UP001177023"/>
    </source>
</evidence>
<evidence type="ECO:0000313" key="2">
    <source>
        <dbReference type="EMBL" id="CAJ0575593.1"/>
    </source>
</evidence>
<dbReference type="InterPro" id="IPR027417">
    <property type="entry name" value="P-loop_NTPase"/>
</dbReference>